<feature type="coiled-coil region" evidence="6">
    <location>
        <begin position="219"/>
        <end position="248"/>
    </location>
</feature>
<evidence type="ECO:0000256" key="4">
    <source>
        <dbReference type="ARBA" id="ARBA00023136"/>
    </source>
</evidence>
<evidence type="ECO:0008006" key="15">
    <source>
        <dbReference type="Google" id="ProtNLM"/>
    </source>
</evidence>
<evidence type="ECO:0000313" key="13">
    <source>
        <dbReference type="EMBL" id="KAK3725673.1"/>
    </source>
</evidence>
<keyword evidence="2 9" id="KW-0732">Signal</keyword>
<dbReference type="InterPro" id="IPR052606">
    <property type="entry name" value="DnaJ_domain_protein"/>
</dbReference>
<keyword evidence="3 8" id="KW-1133">Transmembrane helix</keyword>
<gene>
    <name evidence="13" type="ORF">RRG08_043090</name>
</gene>
<dbReference type="InterPro" id="IPR036869">
    <property type="entry name" value="J_dom_sf"/>
</dbReference>
<dbReference type="Gene3D" id="1.10.287.110">
    <property type="entry name" value="DnaJ domain"/>
    <property type="match status" value="1"/>
</dbReference>
<dbReference type="PROSITE" id="PS00636">
    <property type="entry name" value="DNAJ_1"/>
    <property type="match status" value="1"/>
</dbReference>
<dbReference type="InterPro" id="IPR017884">
    <property type="entry name" value="SANT_dom"/>
</dbReference>
<dbReference type="Pfam" id="PF00226">
    <property type="entry name" value="DnaJ"/>
    <property type="match status" value="1"/>
</dbReference>
<feature type="chain" id="PRO_5042015904" description="DnaJ homolog subfamily C member 1" evidence="9">
    <location>
        <begin position="22"/>
        <end position="540"/>
    </location>
</feature>
<dbReference type="CDD" id="cd06257">
    <property type="entry name" value="DnaJ"/>
    <property type="match status" value="1"/>
</dbReference>
<evidence type="ECO:0000256" key="2">
    <source>
        <dbReference type="ARBA" id="ARBA00022729"/>
    </source>
</evidence>
<proteinExistence type="predicted"/>
<feature type="domain" description="Myb-like" evidence="11">
    <location>
        <begin position="286"/>
        <end position="327"/>
    </location>
</feature>
<evidence type="ECO:0000256" key="5">
    <source>
        <dbReference type="ARBA" id="ARBA00037847"/>
    </source>
</evidence>
<evidence type="ECO:0000256" key="7">
    <source>
        <dbReference type="SAM" id="MobiDB-lite"/>
    </source>
</evidence>
<comment type="subcellular location">
    <subcellularLocation>
        <location evidence="5">Endomembrane system</location>
        <topology evidence="5">Single-pass membrane protein</topology>
    </subcellularLocation>
</comment>
<feature type="compositionally biased region" description="Polar residues" evidence="7">
    <location>
        <begin position="431"/>
        <end position="448"/>
    </location>
</feature>
<dbReference type="GO" id="GO:0012505">
    <property type="term" value="C:endomembrane system"/>
    <property type="evidence" value="ECO:0007669"/>
    <property type="project" value="UniProtKB-SubCell"/>
</dbReference>
<keyword evidence="1 8" id="KW-0812">Transmembrane</keyword>
<evidence type="ECO:0000256" key="1">
    <source>
        <dbReference type="ARBA" id="ARBA00022692"/>
    </source>
</evidence>
<comment type="caution">
    <text evidence="13">The sequence shown here is derived from an EMBL/GenBank/DDBJ whole genome shotgun (WGS) entry which is preliminary data.</text>
</comment>
<feature type="domain" description="SANT" evidence="12">
    <location>
        <begin position="471"/>
        <end position="526"/>
    </location>
</feature>
<feature type="region of interest" description="Disordered" evidence="7">
    <location>
        <begin position="335"/>
        <end position="403"/>
    </location>
</feature>
<feature type="domain" description="Myb-like" evidence="11">
    <location>
        <begin position="468"/>
        <end position="522"/>
    </location>
</feature>
<dbReference type="InterPro" id="IPR018253">
    <property type="entry name" value="DnaJ_domain_CS"/>
</dbReference>
<keyword evidence="4 8" id="KW-0472">Membrane</keyword>
<reference evidence="13" key="1">
    <citation type="journal article" date="2023" name="G3 (Bethesda)">
        <title>A reference genome for the long-term kleptoplast-retaining sea slug Elysia crispata morphotype clarki.</title>
        <authorList>
            <person name="Eastman K.E."/>
            <person name="Pendleton A.L."/>
            <person name="Shaikh M.A."/>
            <person name="Suttiyut T."/>
            <person name="Ogas R."/>
            <person name="Tomko P."/>
            <person name="Gavelis G."/>
            <person name="Widhalm J.R."/>
            <person name="Wisecaver J.H."/>
        </authorList>
    </citation>
    <scope>NUCLEOTIDE SEQUENCE</scope>
    <source>
        <strain evidence="13">ECLA1</strain>
    </source>
</reference>
<dbReference type="PROSITE" id="PS50090">
    <property type="entry name" value="MYB_LIKE"/>
    <property type="match status" value="2"/>
</dbReference>
<evidence type="ECO:0000259" key="11">
    <source>
        <dbReference type="PROSITE" id="PS50090"/>
    </source>
</evidence>
<keyword evidence="6" id="KW-0175">Coiled coil</keyword>
<keyword evidence="14" id="KW-1185">Reference proteome</keyword>
<name>A0AAE0XYK1_9GAST</name>
<evidence type="ECO:0000256" key="3">
    <source>
        <dbReference type="ARBA" id="ARBA00022989"/>
    </source>
</evidence>
<evidence type="ECO:0000259" key="12">
    <source>
        <dbReference type="PROSITE" id="PS51293"/>
    </source>
</evidence>
<evidence type="ECO:0000256" key="8">
    <source>
        <dbReference type="SAM" id="Phobius"/>
    </source>
</evidence>
<dbReference type="PANTHER" id="PTHR44653">
    <property type="entry name" value="DNAJ HOMOLOG SUBFAMILY C MEMBER 1"/>
    <property type="match status" value="1"/>
</dbReference>
<dbReference type="AlphaFoldDB" id="A0AAE0XYK1"/>
<dbReference type="InterPro" id="IPR009057">
    <property type="entry name" value="Homeodomain-like_sf"/>
</dbReference>
<accession>A0AAE0XYK1</accession>
<dbReference type="CDD" id="cd00167">
    <property type="entry name" value="SANT"/>
    <property type="match status" value="2"/>
</dbReference>
<dbReference type="Gene3D" id="1.10.10.60">
    <property type="entry name" value="Homeodomain-like"/>
    <property type="match status" value="2"/>
</dbReference>
<dbReference type="EMBL" id="JAWDGP010007329">
    <property type="protein sequence ID" value="KAK3725673.1"/>
    <property type="molecule type" value="Genomic_DNA"/>
</dbReference>
<dbReference type="InterPro" id="IPR001005">
    <property type="entry name" value="SANT/Myb"/>
</dbReference>
<evidence type="ECO:0000259" key="10">
    <source>
        <dbReference type="PROSITE" id="PS50076"/>
    </source>
</evidence>
<dbReference type="Pfam" id="PF23082">
    <property type="entry name" value="Myb_DNA-binding_2"/>
    <property type="match status" value="2"/>
</dbReference>
<protein>
    <recommendedName>
        <fullName evidence="15">DnaJ homolog subfamily C member 1</fullName>
    </recommendedName>
</protein>
<dbReference type="InterPro" id="IPR001623">
    <property type="entry name" value="DnaJ_domain"/>
</dbReference>
<dbReference type="Proteomes" id="UP001283361">
    <property type="component" value="Unassembled WGS sequence"/>
</dbReference>
<feature type="transmembrane region" description="Helical" evidence="8">
    <location>
        <begin position="125"/>
        <end position="148"/>
    </location>
</feature>
<dbReference type="SMART" id="SM00271">
    <property type="entry name" value="DnaJ"/>
    <property type="match status" value="1"/>
</dbReference>
<dbReference type="SUPFAM" id="SSF46689">
    <property type="entry name" value="Homeodomain-like"/>
    <property type="match status" value="2"/>
</dbReference>
<feature type="region of interest" description="Disordered" evidence="7">
    <location>
        <begin position="430"/>
        <end position="476"/>
    </location>
</feature>
<dbReference type="PROSITE" id="PS50076">
    <property type="entry name" value="DNAJ_2"/>
    <property type="match status" value="1"/>
</dbReference>
<evidence type="ECO:0000256" key="9">
    <source>
        <dbReference type="SAM" id="SignalP"/>
    </source>
</evidence>
<sequence>MAAHRLLYFILVSAILAICRGWDTDDLEIFDLVEEVNANFYEVFGISQSASTSDIRKAYRKLALASHPDKSEAEDAEEKFRQIVAIYEVLKDEQKRQKYNQVLIDGLPDWRQPVFYYRRARKMGVAELCVVFFIILTVGHYFVAWGFYIERRLVVEEVLNSKKKKRKKKQTSSDPATEDEEELQAIPTPRILDLWFFQLSVFLFKSVYNMPQTVRTWQEERKRRKIEEEEELARQKLAEEEVEEVKRKPKKKTVQELPEYTNEMYANYSAPTEGKKRDNLHEEKELRREKKGEWSDEELILLSKAVNKFPGGTHQRWEKIAEMVGRSVAEVTAKTKETKGSYQMSLSSSVQSSDFRSQSSAIKISDNIISQQDAVAQDDVDASGQVRKRHRPTKIPQSSERTLLISKAASAAAAGGSVTKSKIETAELVGNGSSHTGAADITNTTAIQDSDSSGSSKTGKESAAGEGVERKLREPWTQNQQTIFEWALKQYPKGTEARWDKVADHIPGKSKEDCMLRFKELALLVSQKKKSDQQQQQQQQ</sequence>
<dbReference type="SMART" id="SM00717">
    <property type="entry name" value="SANT"/>
    <property type="match status" value="2"/>
</dbReference>
<feature type="compositionally biased region" description="Low complexity" evidence="7">
    <location>
        <begin position="341"/>
        <end position="360"/>
    </location>
</feature>
<dbReference type="SUPFAM" id="SSF46565">
    <property type="entry name" value="Chaperone J-domain"/>
    <property type="match status" value="1"/>
</dbReference>
<evidence type="ECO:0000313" key="14">
    <source>
        <dbReference type="Proteomes" id="UP001283361"/>
    </source>
</evidence>
<feature type="domain" description="J" evidence="10">
    <location>
        <begin position="39"/>
        <end position="103"/>
    </location>
</feature>
<organism evidence="13 14">
    <name type="scientific">Elysia crispata</name>
    <name type="common">lettuce slug</name>
    <dbReference type="NCBI Taxonomy" id="231223"/>
    <lineage>
        <taxon>Eukaryota</taxon>
        <taxon>Metazoa</taxon>
        <taxon>Spiralia</taxon>
        <taxon>Lophotrochozoa</taxon>
        <taxon>Mollusca</taxon>
        <taxon>Gastropoda</taxon>
        <taxon>Heterobranchia</taxon>
        <taxon>Euthyneura</taxon>
        <taxon>Panpulmonata</taxon>
        <taxon>Sacoglossa</taxon>
        <taxon>Placobranchoidea</taxon>
        <taxon>Plakobranchidae</taxon>
        <taxon>Elysia</taxon>
    </lineage>
</organism>
<feature type="signal peptide" evidence="9">
    <location>
        <begin position="1"/>
        <end position="21"/>
    </location>
</feature>
<evidence type="ECO:0000256" key="6">
    <source>
        <dbReference type="SAM" id="Coils"/>
    </source>
</evidence>
<dbReference type="PROSITE" id="PS51293">
    <property type="entry name" value="SANT"/>
    <property type="match status" value="1"/>
</dbReference>
<dbReference type="PANTHER" id="PTHR44653:SF2">
    <property type="entry name" value="DNAJ HOMOLOG SUBFAMILY C MEMBER 1"/>
    <property type="match status" value="1"/>
</dbReference>
<dbReference type="PRINTS" id="PR00625">
    <property type="entry name" value="JDOMAIN"/>
</dbReference>